<comment type="similarity">
    <text evidence="1">Belongs to the ustYa family.</text>
</comment>
<dbReference type="Proteomes" id="UP000028545">
    <property type="component" value="Unassembled WGS sequence"/>
</dbReference>
<dbReference type="InterPro" id="IPR021765">
    <property type="entry name" value="UstYa-like"/>
</dbReference>
<sequence>MFTLSLRPPSLQYVDRIHEQRRNHYLRHISMPSPILDETEIRVSPKRMDATLLNTNPPSIYRQEPSHDVDLAWASLYDTRPVALTRDQVLAMGKDPASAARIPSSWGRGNDSYFGRVDVFHQLHCLDALRREARFEHYYGAKYPGGFDTTSEMHRLHLSHCVWLLAQNIMCSANTDMYTHVWTDVLDHPFPDFNIEHKCKDYDALMEWQQKNALDEDDFVALRRPEGYPYHAMTHKFKEIHNWFSFHEDDGDFESGEIA</sequence>
<organism evidence="2 3">
    <name type="scientific">Pseudallescheria apiosperma</name>
    <name type="common">Scedosporium apiospermum</name>
    <dbReference type="NCBI Taxonomy" id="563466"/>
    <lineage>
        <taxon>Eukaryota</taxon>
        <taxon>Fungi</taxon>
        <taxon>Dikarya</taxon>
        <taxon>Ascomycota</taxon>
        <taxon>Pezizomycotina</taxon>
        <taxon>Sordariomycetes</taxon>
        <taxon>Hypocreomycetidae</taxon>
        <taxon>Microascales</taxon>
        <taxon>Microascaceae</taxon>
        <taxon>Scedosporium</taxon>
    </lineage>
</organism>
<dbReference type="EMBL" id="JOWA01000093">
    <property type="protein sequence ID" value="KEZ43418.1"/>
    <property type="molecule type" value="Genomic_DNA"/>
</dbReference>
<evidence type="ECO:0000256" key="1">
    <source>
        <dbReference type="ARBA" id="ARBA00035112"/>
    </source>
</evidence>
<dbReference type="OMA" id="NIMCSAN"/>
<gene>
    <name evidence="2" type="ORF">SAPIO_CDS4591</name>
</gene>
<protein>
    <recommendedName>
        <fullName evidence="4">Tat pathway signal sequence</fullName>
    </recommendedName>
</protein>
<accession>A0A084G7V6</accession>
<dbReference type="HOGENOM" id="CLU_042941_0_0_1"/>
<reference evidence="2 3" key="1">
    <citation type="journal article" date="2014" name="Genome Announc.">
        <title>Draft genome sequence of the pathogenic fungus Scedosporium apiospermum.</title>
        <authorList>
            <person name="Vandeputte P."/>
            <person name="Ghamrawi S."/>
            <person name="Rechenmann M."/>
            <person name="Iltis A."/>
            <person name="Giraud S."/>
            <person name="Fleury M."/>
            <person name="Thornton C."/>
            <person name="Delhaes L."/>
            <person name="Meyer W."/>
            <person name="Papon N."/>
            <person name="Bouchara J.P."/>
        </authorList>
    </citation>
    <scope>NUCLEOTIDE SEQUENCE [LARGE SCALE GENOMIC DNA]</scope>
    <source>
        <strain evidence="2 3">IHEM 14462</strain>
    </source>
</reference>
<evidence type="ECO:0000313" key="3">
    <source>
        <dbReference type="Proteomes" id="UP000028545"/>
    </source>
</evidence>
<dbReference type="GO" id="GO:0043386">
    <property type="term" value="P:mycotoxin biosynthetic process"/>
    <property type="evidence" value="ECO:0007669"/>
    <property type="project" value="InterPro"/>
</dbReference>
<comment type="caution">
    <text evidence="2">The sequence shown here is derived from an EMBL/GenBank/DDBJ whole genome shotgun (WGS) entry which is preliminary data.</text>
</comment>
<dbReference type="GeneID" id="27723663"/>
<dbReference type="OrthoDB" id="3687641at2759"/>
<dbReference type="KEGG" id="sapo:SAPIO_CDS4591"/>
<dbReference type="Pfam" id="PF11807">
    <property type="entry name" value="UstYa"/>
    <property type="match status" value="1"/>
</dbReference>
<evidence type="ECO:0008006" key="4">
    <source>
        <dbReference type="Google" id="ProtNLM"/>
    </source>
</evidence>
<evidence type="ECO:0000313" key="2">
    <source>
        <dbReference type="EMBL" id="KEZ43418.1"/>
    </source>
</evidence>
<dbReference type="PANTHER" id="PTHR33365">
    <property type="entry name" value="YALI0B05434P"/>
    <property type="match status" value="1"/>
</dbReference>
<dbReference type="AlphaFoldDB" id="A0A084G7V6"/>
<dbReference type="VEuPathDB" id="FungiDB:SAPIO_CDS4591"/>
<dbReference type="RefSeq" id="XP_016643217.1">
    <property type="nucleotide sequence ID" value="XM_016787108.1"/>
</dbReference>
<keyword evidence="3" id="KW-1185">Reference proteome</keyword>
<proteinExistence type="inferred from homology"/>
<dbReference type="PANTHER" id="PTHR33365:SF14">
    <property type="entry name" value="TAT PATHWAY SIGNAL SEQUENCE"/>
    <property type="match status" value="1"/>
</dbReference>
<name>A0A084G7V6_PSEDA</name>